<evidence type="ECO:0000256" key="3">
    <source>
        <dbReference type="ARBA" id="ARBA00023143"/>
    </source>
</evidence>
<dbReference type="KEGG" id="nnv:QNH39_11355"/>
<dbReference type="Pfam" id="PF00700">
    <property type="entry name" value="Flagellin_C"/>
    <property type="match status" value="1"/>
</dbReference>
<dbReference type="GO" id="GO:0005198">
    <property type="term" value="F:structural molecule activity"/>
    <property type="evidence" value="ECO:0007669"/>
    <property type="project" value="InterPro"/>
</dbReference>
<evidence type="ECO:0000259" key="4">
    <source>
        <dbReference type="Pfam" id="PF00669"/>
    </source>
</evidence>
<comment type="subcellular location">
    <subcellularLocation>
        <location evidence="1">Bacterial flagellum</location>
    </subcellularLocation>
</comment>
<evidence type="ECO:0000313" key="7">
    <source>
        <dbReference type="Proteomes" id="UP001178288"/>
    </source>
</evidence>
<feature type="domain" description="Flagellin N-terminal" evidence="4">
    <location>
        <begin position="5"/>
        <end position="138"/>
    </location>
</feature>
<accession>A0AA95MUR4</accession>
<evidence type="ECO:0000256" key="2">
    <source>
        <dbReference type="ARBA" id="ARBA00005709"/>
    </source>
</evidence>
<gene>
    <name evidence="6" type="primary">flgL</name>
    <name evidence="6" type="ORF">QNH39_11355</name>
</gene>
<reference evidence="6" key="1">
    <citation type="submission" date="2023-05" db="EMBL/GenBank/DDBJ databases">
        <title>Comparative genomics of Bacillaceae isolates and their secondary metabolite potential.</title>
        <authorList>
            <person name="Song L."/>
            <person name="Nielsen L.J."/>
            <person name="Mohite O."/>
            <person name="Xu X."/>
            <person name="Weber T."/>
            <person name="Kovacs A.T."/>
        </authorList>
    </citation>
    <scope>NUCLEOTIDE SEQUENCE</scope>
    <source>
        <strain evidence="6">XLM17</strain>
    </source>
</reference>
<name>A0AA95MUR4_9BACI</name>
<dbReference type="PANTHER" id="PTHR42792">
    <property type="entry name" value="FLAGELLIN"/>
    <property type="match status" value="1"/>
</dbReference>
<keyword evidence="6" id="KW-0969">Cilium</keyword>
<dbReference type="EMBL" id="CP126114">
    <property type="protein sequence ID" value="WHY88390.1"/>
    <property type="molecule type" value="Genomic_DNA"/>
</dbReference>
<evidence type="ECO:0000256" key="1">
    <source>
        <dbReference type="ARBA" id="ARBA00004365"/>
    </source>
</evidence>
<evidence type="ECO:0000259" key="5">
    <source>
        <dbReference type="Pfam" id="PF00700"/>
    </source>
</evidence>
<comment type="similarity">
    <text evidence="2">Belongs to the bacterial flagellin family.</text>
</comment>
<keyword evidence="6" id="KW-0282">Flagellum</keyword>
<keyword evidence="6" id="KW-0966">Cell projection</keyword>
<dbReference type="PANTHER" id="PTHR42792:SF1">
    <property type="entry name" value="FLAGELLAR HOOK-ASSOCIATED PROTEIN 3"/>
    <property type="match status" value="1"/>
</dbReference>
<organism evidence="6 7">
    <name type="scientific">Neobacillus novalis</name>
    <dbReference type="NCBI Taxonomy" id="220687"/>
    <lineage>
        <taxon>Bacteria</taxon>
        <taxon>Bacillati</taxon>
        <taxon>Bacillota</taxon>
        <taxon>Bacilli</taxon>
        <taxon>Bacillales</taxon>
        <taxon>Bacillaceae</taxon>
        <taxon>Neobacillus</taxon>
    </lineage>
</organism>
<proteinExistence type="inferred from homology"/>
<dbReference type="SUPFAM" id="SSF64518">
    <property type="entry name" value="Phase 1 flagellin"/>
    <property type="match status" value="1"/>
</dbReference>
<sequence length="291" mass="32329">MRVTQLMVTRNFNQNLQRNNTAIDSLRQQISSGVKYEKVSDNPMAAMKGLSHRSSMMQLEQYQNNAQDGIDWLTAVDDTLGNATNVLQRIYELTVKASNDTNDELDRKSIAVEIRSLKEQLGNIANTNFMGKYLFSGIDQKQPYNNGKLDMGVQSGMSWEVGQGMSVSSNVNAQSVFGFQVNGKNLFETLDQLSTTLEANENPNDLIGVIEKQMNNVLTQRTVAGANQNLLELASNKIDQATSLQEKMLSKVEDTDYAKSYIELTAHETALKASLSAGARLMQPTLVDFLR</sequence>
<dbReference type="Proteomes" id="UP001178288">
    <property type="component" value="Chromosome"/>
</dbReference>
<dbReference type="GO" id="GO:0009424">
    <property type="term" value="C:bacterial-type flagellum hook"/>
    <property type="evidence" value="ECO:0007669"/>
    <property type="project" value="InterPro"/>
</dbReference>
<dbReference type="InterPro" id="IPR046358">
    <property type="entry name" value="Flagellin_C"/>
</dbReference>
<dbReference type="InterPro" id="IPR013384">
    <property type="entry name" value="Flagell_FlgL"/>
</dbReference>
<evidence type="ECO:0000313" key="6">
    <source>
        <dbReference type="EMBL" id="WHY88390.1"/>
    </source>
</evidence>
<dbReference type="RefSeq" id="WP_066086175.1">
    <property type="nucleotide sequence ID" value="NZ_CP126114.1"/>
</dbReference>
<feature type="domain" description="Flagellin C-terminal" evidence="5">
    <location>
        <begin position="207"/>
        <end position="290"/>
    </location>
</feature>
<dbReference type="Pfam" id="PF00669">
    <property type="entry name" value="Flagellin_N"/>
    <property type="match status" value="1"/>
</dbReference>
<dbReference type="GO" id="GO:0071973">
    <property type="term" value="P:bacterial-type flagellum-dependent cell motility"/>
    <property type="evidence" value="ECO:0007669"/>
    <property type="project" value="InterPro"/>
</dbReference>
<dbReference type="InterPro" id="IPR001492">
    <property type="entry name" value="Flagellin"/>
</dbReference>
<dbReference type="AlphaFoldDB" id="A0AA95MUR4"/>
<dbReference type="NCBIfam" id="TIGR02550">
    <property type="entry name" value="flagell_flgL"/>
    <property type="match status" value="1"/>
</dbReference>
<dbReference type="Gene3D" id="1.20.1330.10">
    <property type="entry name" value="f41 fragment of flagellin, N-terminal domain"/>
    <property type="match status" value="1"/>
</dbReference>
<keyword evidence="3" id="KW-0975">Bacterial flagellum</keyword>
<keyword evidence="7" id="KW-1185">Reference proteome</keyword>
<protein>
    <submittedName>
        <fullName evidence="6">Flagellar hook-associated protein FlgL</fullName>
    </submittedName>
</protein>
<dbReference type="InterPro" id="IPR001029">
    <property type="entry name" value="Flagellin_N"/>
</dbReference>